<feature type="compositionally biased region" description="Acidic residues" evidence="2">
    <location>
        <begin position="101"/>
        <end position="127"/>
    </location>
</feature>
<protein>
    <submittedName>
        <fullName evidence="4">KilA-N domain-containing protein</fullName>
    </submittedName>
</protein>
<feature type="coiled-coil region" evidence="1">
    <location>
        <begin position="279"/>
        <end position="313"/>
    </location>
</feature>
<feature type="compositionally biased region" description="Acidic residues" evidence="2">
    <location>
        <begin position="83"/>
        <end position="94"/>
    </location>
</feature>
<evidence type="ECO:0000256" key="1">
    <source>
        <dbReference type="SAM" id="Coils"/>
    </source>
</evidence>
<dbReference type="Proteomes" id="UP001321479">
    <property type="component" value="Segment"/>
</dbReference>
<dbReference type="Pfam" id="PF12299">
    <property type="entry name" value="DUF3627"/>
    <property type="match status" value="1"/>
</dbReference>
<dbReference type="PROSITE" id="PS51301">
    <property type="entry name" value="KILA_N"/>
    <property type="match status" value="1"/>
</dbReference>
<feature type="region of interest" description="Disordered" evidence="2">
    <location>
        <begin position="1"/>
        <end position="127"/>
    </location>
</feature>
<evidence type="ECO:0000313" key="4">
    <source>
        <dbReference type="EMBL" id="BCS82621.1"/>
    </source>
</evidence>
<name>A0ABM7NR37_9VIRU</name>
<feature type="domain" description="KilA-N" evidence="3">
    <location>
        <begin position="159"/>
        <end position="266"/>
    </location>
</feature>
<dbReference type="RefSeq" id="YP_010841229.1">
    <property type="nucleotide sequence ID" value="NC_079139.1"/>
</dbReference>
<dbReference type="InterPro" id="IPR022549">
    <property type="entry name" value="DUF3627"/>
</dbReference>
<reference evidence="4 5" key="1">
    <citation type="submission" date="2021-02" db="EMBL/GenBank/DDBJ databases">
        <title>Cotonvirus japonicus, which uses Golgi apparatus of host cells for its virion factory, phylogenetically links tailed tupanvirus and icosahedral mimivirus.</title>
        <authorList>
            <person name="Takahashi H."/>
            <person name="Fukaya S."/>
            <person name="Song C."/>
            <person name="Murata K."/>
            <person name="Takemura M."/>
        </authorList>
    </citation>
    <scope>NUCLEOTIDE SEQUENCE [LARGE SCALE GENOMIC DNA]</scope>
</reference>
<organism evidence="4 5">
    <name type="scientific">Cotonvirus japonicus</name>
    <dbReference type="NCBI Taxonomy" id="2811091"/>
    <lineage>
        <taxon>Viruses</taxon>
        <taxon>Varidnaviria</taxon>
        <taxon>Bamfordvirae</taxon>
        <taxon>Nucleocytoviricota</taxon>
        <taxon>Megaviricetes</taxon>
        <taxon>Imitervirales</taxon>
        <taxon>Mimiviridae</taxon>
        <taxon>Megamimivirinae</taxon>
        <taxon>Cotonvirus</taxon>
        <taxon>Cotonvirus japonicum</taxon>
    </lineage>
</organism>
<dbReference type="EMBL" id="AP024483">
    <property type="protein sequence ID" value="BCS82621.1"/>
    <property type="molecule type" value="Genomic_DNA"/>
</dbReference>
<keyword evidence="1" id="KW-0175">Coiled coil</keyword>
<dbReference type="InterPro" id="IPR017880">
    <property type="entry name" value="KilA_N"/>
</dbReference>
<keyword evidence="5" id="KW-1185">Reference proteome</keyword>
<evidence type="ECO:0000256" key="2">
    <source>
        <dbReference type="SAM" id="MobiDB-lite"/>
    </source>
</evidence>
<evidence type="ECO:0000259" key="3">
    <source>
        <dbReference type="PROSITE" id="PS51301"/>
    </source>
</evidence>
<feature type="compositionally biased region" description="Basic residues" evidence="2">
    <location>
        <begin position="44"/>
        <end position="65"/>
    </location>
</feature>
<dbReference type="InterPro" id="IPR018004">
    <property type="entry name" value="KilA/APSES_HTH"/>
</dbReference>
<sequence length="463" mass="53189">MPSKTKKITKSKSKYLDSLDNSDSSHNSSETSDYELSDYEQRKVVRKSNTKIRKTNNKPLKRSGSKRSIAELKKFVKASSESESSDSESSEDEESQKSDSENSENSDSEEIEEEFSDEEKNESLELNDSDIDKKLSKKIVKNDKETDIKNIIFERINDKYYRGKYGDFDVIIDSNGYVNVTKLIALATGNKKFNDWTRLKQSEELIKALSSDTGISVAELLIPITTSSKNLTEIRGTYAHPELIPQIASWASPAFAIKVSKIVNNFFAKEMFDKHQNLIKKKNDRIDKLCKKIDAQTNKIDKQKKQIKELLEQGNEVLGYAKDTNRKINVVVNERVPMSDKPKNEESFYIVKNNDKVKPGKSKSKKKIYGYKAIRITNKSKSSTMSRYYKDHPKGKIILKIKYTPNAKHLWNACKDKIYIKDENITPGNNAFCYFNLCEGYSENKLKKDVMKIHNNRLNHNDV</sequence>
<feature type="compositionally biased region" description="Basic residues" evidence="2">
    <location>
        <begin position="1"/>
        <end position="13"/>
    </location>
</feature>
<dbReference type="Pfam" id="PF04383">
    <property type="entry name" value="KilA-N"/>
    <property type="match status" value="1"/>
</dbReference>
<proteinExistence type="predicted"/>
<dbReference type="SMART" id="SM01252">
    <property type="entry name" value="KilA-N"/>
    <property type="match status" value="1"/>
</dbReference>
<evidence type="ECO:0000313" key="5">
    <source>
        <dbReference type="Proteomes" id="UP001321479"/>
    </source>
</evidence>
<dbReference type="GeneID" id="80557826"/>
<accession>A0ABM7NR37</accession>
<feature type="compositionally biased region" description="Low complexity" evidence="2">
    <location>
        <begin position="16"/>
        <end position="31"/>
    </location>
</feature>